<evidence type="ECO:0000256" key="1">
    <source>
        <dbReference type="SAM" id="MobiDB-lite"/>
    </source>
</evidence>
<keyword evidence="3" id="KW-1185">Reference proteome</keyword>
<dbReference type="NCBIfam" id="TIGR03696">
    <property type="entry name" value="Rhs_assc_core"/>
    <property type="match status" value="1"/>
</dbReference>
<feature type="compositionally biased region" description="Polar residues" evidence="1">
    <location>
        <begin position="349"/>
        <end position="366"/>
    </location>
</feature>
<comment type="caution">
    <text evidence="2">The sequence shown here is derived from an EMBL/GenBank/DDBJ whole genome shotgun (WGS) entry which is preliminary data.</text>
</comment>
<dbReference type="PANTHER" id="PTHR32305">
    <property type="match status" value="1"/>
</dbReference>
<reference evidence="2 3" key="1">
    <citation type="submission" date="2021-01" db="EMBL/GenBank/DDBJ databases">
        <title>Whole genome shotgun sequence of Plantactinospora mayteni NBRC 109088.</title>
        <authorList>
            <person name="Komaki H."/>
            <person name="Tamura T."/>
        </authorList>
    </citation>
    <scope>NUCLEOTIDE SEQUENCE [LARGE SCALE GENOMIC DNA]</scope>
    <source>
        <strain evidence="2 3">NBRC 109088</strain>
    </source>
</reference>
<evidence type="ECO:0008006" key="4">
    <source>
        <dbReference type="Google" id="ProtNLM"/>
    </source>
</evidence>
<gene>
    <name evidence="2" type="ORF">Pma05_42570</name>
</gene>
<dbReference type="Gene3D" id="2.180.10.10">
    <property type="entry name" value="RHS repeat-associated core"/>
    <property type="match status" value="1"/>
</dbReference>
<name>A0ABQ4EST8_9ACTN</name>
<dbReference type="EMBL" id="BONX01000028">
    <property type="protein sequence ID" value="GIG97684.1"/>
    <property type="molecule type" value="Genomic_DNA"/>
</dbReference>
<dbReference type="Proteomes" id="UP000621500">
    <property type="component" value="Unassembled WGS sequence"/>
</dbReference>
<feature type="region of interest" description="Disordered" evidence="1">
    <location>
        <begin position="345"/>
        <end position="366"/>
    </location>
</feature>
<feature type="region of interest" description="Disordered" evidence="1">
    <location>
        <begin position="58"/>
        <end position="93"/>
    </location>
</feature>
<dbReference type="InterPro" id="IPR022385">
    <property type="entry name" value="Rhs_assc_core"/>
</dbReference>
<protein>
    <recommendedName>
        <fullName evidence="4">RHS repeat-associated core domain-containing protein</fullName>
    </recommendedName>
</protein>
<evidence type="ECO:0000313" key="3">
    <source>
        <dbReference type="Proteomes" id="UP000621500"/>
    </source>
</evidence>
<accession>A0ABQ4EST8</accession>
<dbReference type="PANTHER" id="PTHR32305:SF17">
    <property type="entry name" value="TRNA NUCLEASE WAPA"/>
    <property type="match status" value="1"/>
</dbReference>
<evidence type="ECO:0000313" key="2">
    <source>
        <dbReference type="EMBL" id="GIG97684.1"/>
    </source>
</evidence>
<proteinExistence type="predicted"/>
<organism evidence="2 3">
    <name type="scientific">Plantactinospora mayteni</name>
    <dbReference type="NCBI Taxonomy" id="566021"/>
    <lineage>
        <taxon>Bacteria</taxon>
        <taxon>Bacillati</taxon>
        <taxon>Actinomycetota</taxon>
        <taxon>Actinomycetes</taxon>
        <taxon>Micromonosporales</taxon>
        <taxon>Micromonosporaceae</taxon>
        <taxon>Plantactinospora</taxon>
    </lineage>
</organism>
<sequence>MFAGSVRGSRRGHRWHSATGNRRWVVVGLVAALLGALLPGSPGRAAPDVPSREPAAIPAEKLDRDGGPVAGRAWSQKRVTSDPAPTPRWPDPATARVELPAANARKAAGMGVKAGSMPVWVDSADGGRLAALDLQVVDRDSVPQAWRDGLVLKVGVPSGASGGAAKLSVDYSGFRYAAGGSWASRLRLWQVPACALTTPDAPPCRSTPLRTSNDLASGVASAVVEVPPSPSPAAVRALDPSVAETADSFVVLAAGADGSDGDFAATSLASSSTWSAGGSSGDFSWNYPVRMPPATGPVPDISLAYSSSSVDGRSEVTNNQPSWIGEGFDYSPGYIERRYVPCAEDSKDGANSPTSSGDQCWRSDNATMSLNGRGGELIFQAGKGWHSRGEDGSKIEKLTGASNGDAGDPAYGDVGEYWKVTTTDGTQYFFGLHSLPGQSGRTNSTLTVPVFGNHSGEPCRKSTFAGSDCVQAWRWNLDYVVDVRGNTMSLWYGKETNKYARNATDSDDVEYDRSGYLTRIDYGTYDRAAATHDVTERSVTPYAQVVFETDMRCTANCGTESAPVKESWKDTPWDQDCKASATSCPQQYTPTFWTSKRLKKITTRVWDTTKAPPAWQNVESWTLSHTFAATADSTHEGLWLDRIDHAGLVGGTVNLPPVTFEAESLPNRVLTEHGTTDNWLRISSIVTETGARIKVDYSLPECTEAMVETLAPHTNTKRCYPVKVPDPADPTGKALVTEWWHKYRVEHVAEDDVQLKDGHQAPSKHTWYEYVGSPAWHYADDDGLSKPDRKTWSQWRGYAQVKTRVGDDPATRTLSVTTFMRGMHGDRAGPSGGTRTVPVPASLGSETVYDEDQFAGQIREQIVYNGVDTKPVSKTVHVPWRSNPTASRTINGDLVEARFTDTQTTYTATALGVDGDRGWRVSRGNQNFDHTYGTINWSQDDGDIAETGDEKCVTYSYNRNLAKNLTQLVKQTTTTAVTCDALPTSVHDMITDGRNYYDGATSVDTAPKFGSVTRTEELKDWARATGTEWHTVSQATYDSTGRQLTNTDIKGNVTTTAYTPTVGGPVSKATTTGPAPFNWVTSEEFNPYWGSAVKGTDQNGKTTSEVEYDAFGRVAKVWDFGWLKSANPNRPSAQYYYTYASGRDAYPFVRSLTLNPDGNYITSFQILDALLRPRQSQSISLGGSGDRVVTDTIYDEFGRAAVSYGARAKPGAPTGVLWWEPEWSVAAVSKTLFDRASRPTAEIFLAGDGVTNLVEKWRTTTSHEGDLTKVTPPAGATPTTTVTDTQDRTVAVRQHTTPAGVTGAYQETRYVFNHKDQMVKTIDTAGNEWINEYDVQGRQWRVTDPDKGVTTSTYNDYDELVKTTDARGESLWYVYDQIGRKTQLRDDSATGALRAEWKYDTLFSGQPGFKGHLAQAIRYEPAGSSNAYRWRVAQFNNRYQPSGVDYVIPAVETGLDATYIYAYGYSAFTGTQTSMSYPGAGGLVTEQLTTDYDSTTGMPIRLDTSLTGSAGTMATASYTAYGERSGSIYKMPSGRYTQDRVYRDEATRRVTRTTVERETVAGTVSDRAYSYDDAGNITSIADTPEVGQADTQCFRQDALGRLATAWTPKSGVNCQADPTVANLGGPAPYWHDWTFDSTGSRLTETSHTAGGDTTRNYALPTGGQGVARPHAVTSMTTAAPGQPDVVSRYGYDQAGNTTCRPAGTNANDCATVANSQTLGWDAEGKLATVATGGQTIETNIYDAEGVRLIRRDATGTTLYLPGQEIRREGGVNTGTRYYSFAGTICASRKGASSITDLTWLYPDHQGTQQTAINAGTQAVTVRRQTPYGDARGENPVWVNNKGFVGGDIDPTGLVNIGARQYDKVLGRFISVDPVLDLSDPQQWNPYAYSYNSPITNSDPTGLRPDCGGGTGTIDCSSNVPKANPEVNKGKWPDTRTKINPGSQKVVDQARERVRKQRECQASFWCRNAGKVGAAAGIAAGVAVGALCTAGTWGVGAVGCAAIGGFVGGAVGSLVTNALDAEDESGWQIAGEAILGGGIGAALGAGGALLGAAAFGAGVAWSAGIGLKAAGQMALTNARSSLSAGSGGALRAYADGLVNKNAPNGQPIKVATEMTTPSGRKFYGHNGVNNINLKELAESYKAATGNNRHLKCAEMHCISQAYKEGVPFRGSTMRSITVGGAFGKPHGTPMAPCTRHCQNFLPWLDIEANPSRFPEDW</sequence>
<dbReference type="InterPro" id="IPR050708">
    <property type="entry name" value="T6SS_VgrG/RHS"/>
</dbReference>